<dbReference type="AlphaFoldDB" id="A0A7T8QRQ6"/>
<accession>A0A7T8QRQ6</accession>
<dbReference type="Proteomes" id="UP000595437">
    <property type="component" value="Chromosome 3"/>
</dbReference>
<organism evidence="1 2">
    <name type="scientific">Caligus rogercresseyi</name>
    <name type="common">Sea louse</name>
    <dbReference type="NCBI Taxonomy" id="217165"/>
    <lineage>
        <taxon>Eukaryota</taxon>
        <taxon>Metazoa</taxon>
        <taxon>Ecdysozoa</taxon>
        <taxon>Arthropoda</taxon>
        <taxon>Crustacea</taxon>
        <taxon>Multicrustacea</taxon>
        <taxon>Hexanauplia</taxon>
        <taxon>Copepoda</taxon>
        <taxon>Siphonostomatoida</taxon>
        <taxon>Caligidae</taxon>
        <taxon>Caligus</taxon>
    </lineage>
</organism>
<reference evidence="2" key="1">
    <citation type="submission" date="2021-01" db="EMBL/GenBank/DDBJ databases">
        <title>Caligus Genome Assembly.</title>
        <authorList>
            <person name="Gallardo-Escarate C."/>
        </authorList>
    </citation>
    <scope>NUCLEOTIDE SEQUENCE [LARGE SCALE GENOMIC DNA]</scope>
</reference>
<evidence type="ECO:0000313" key="2">
    <source>
        <dbReference type="Proteomes" id="UP000595437"/>
    </source>
</evidence>
<sequence>MEKCCRHSGPWRGQDCQGETRAKVAGLLKKGNYTRTVFGCLPAYHVYSVRICGSVTARHQGHSPWISGSCEASCQRLNSLRQDDTFADLVDKTKQYADRYNLKP</sequence>
<proteinExistence type="predicted"/>
<keyword evidence="2" id="KW-1185">Reference proteome</keyword>
<name>A0A7T8QRQ6_CALRO</name>
<evidence type="ECO:0000313" key="1">
    <source>
        <dbReference type="EMBL" id="QQP52837.1"/>
    </source>
</evidence>
<gene>
    <name evidence="1" type="ORF">FKW44_005106</name>
</gene>
<dbReference type="EMBL" id="CP045892">
    <property type="protein sequence ID" value="QQP52837.1"/>
    <property type="molecule type" value="Genomic_DNA"/>
</dbReference>
<protein>
    <submittedName>
        <fullName evidence="1">Uncharacterized protein</fullName>
    </submittedName>
</protein>